<reference evidence="2" key="1">
    <citation type="journal article" date="2013" name="Science">
        <title>The Amborella genome and the evolution of flowering plants.</title>
        <authorList>
            <consortium name="Amborella Genome Project"/>
        </authorList>
    </citation>
    <scope>NUCLEOTIDE SEQUENCE [LARGE SCALE GENOMIC DNA]</scope>
</reference>
<dbReference type="PANTHER" id="PTHR35097:SF1">
    <property type="entry name" value="GDSL ESTERASE_LIPASE"/>
    <property type="match status" value="1"/>
</dbReference>
<gene>
    <name evidence="1" type="ORF">AMTR_s00062p00112400</name>
</gene>
<evidence type="ECO:0000313" key="2">
    <source>
        <dbReference type="Proteomes" id="UP000017836"/>
    </source>
</evidence>
<dbReference type="OMA" id="TKIGGWI"/>
<evidence type="ECO:0000313" key="1">
    <source>
        <dbReference type="EMBL" id="ERN19593.1"/>
    </source>
</evidence>
<dbReference type="HOGENOM" id="CLU_037683_0_0_1"/>
<dbReference type="eggNOG" id="ENOG502QPNU">
    <property type="taxonomic scope" value="Eukaryota"/>
</dbReference>
<sequence>MELLWRFQNHEIEILKRLQREAFSDLMKLRERQDKTERMLAFFSSTKGNPFQESSTHIKGEVDLGGALLFLGERNFSQVHNILDAIGMRTGAHTRFTFQTPVRQKDTLVTEFVASQTNGVVGGTLSLGKVLYLANITDWFSLIAIPVGAIGKDLGTVLNPSQDHGLTDFSALGPPVFSQPLGCAAGITLQGLKGSASMAELVSGFGAQSGPENDREANVYGFSTFAQLLIHLAQGTRLSLYGLHRNTRPLTKGWKQGTHVISNLPSEYPSGCDTSRGMSSLDATHNNPSNSLKSVGLMLESEVDDSMRIGGWFEYQKTELRSLNWAVSIIDDSDNGLGWGFSVGGSTMSSATLLGTVPQTECENKSMQLQLEAFLKLNLGKRCSLQPGFLCVVDGQTRIPALMLRSRWHF</sequence>
<dbReference type="AlphaFoldDB" id="U5DGP5"/>
<keyword evidence="2" id="KW-1185">Reference proteome</keyword>
<protein>
    <submittedName>
        <fullName evidence="1">Uncharacterized protein</fullName>
    </submittedName>
</protein>
<dbReference type="Gramene" id="ERN19593">
    <property type="protein sequence ID" value="ERN19593"/>
    <property type="gene ID" value="AMTR_s00062p00112400"/>
</dbReference>
<dbReference type="Proteomes" id="UP000017836">
    <property type="component" value="Unassembled WGS sequence"/>
</dbReference>
<organism evidence="1 2">
    <name type="scientific">Amborella trichopoda</name>
    <dbReference type="NCBI Taxonomy" id="13333"/>
    <lineage>
        <taxon>Eukaryota</taxon>
        <taxon>Viridiplantae</taxon>
        <taxon>Streptophyta</taxon>
        <taxon>Embryophyta</taxon>
        <taxon>Tracheophyta</taxon>
        <taxon>Spermatophyta</taxon>
        <taxon>Magnoliopsida</taxon>
        <taxon>Amborellales</taxon>
        <taxon>Amborellaceae</taxon>
        <taxon>Amborella</taxon>
    </lineage>
</organism>
<name>U5DGP5_AMBTC</name>
<dbReference type="PANTHER" id="PTHR35097">
    <property type="entry name" value="GDSL ESTERASE/LIPASE"/>
    <property type="match status" value="1"/>
</dbReference>
<dbReference type="EMBL" id="KI392068">
    <property type="protein sequence ID" value="ERN19593.1"/>
    <property type="molecule type" value="Genomic_DNA"/>
</dbReference>
<proteinExistence type="predicted"/>
<accession>U5DGP5</accession>